<feature type="compositionally biased region" description="Polar residues" evidence="1">
    <location>
        <begin position="1"/>
        <end position="10"/>
    </location>
</feature>
<evidence type="ECO:0000313" key="3">
    <source>
        <dbReference type="EMBL" id="SMA48022.1"/>
    </source>
</evidence>
<name>A0A1X7AKR9_9GAMM</name>
<evidence type="ECO:0000256" key="2">
    <source>
        <dbReference type="SAM" id="Phobius"/>
    </source>
</evidence>
<protein>
    <submittedName>
        <fullName evidence="3">Uncharacterized protein</fullName>
    </submittedName>
</protein>
<feature type="region of interest" description="Disordered" evidence="1">
    <location>
        <begin position="1"/>
        <end position="22"/>
    </location>
</feature>
<keyword evidence="2" id="KW-0472">Membrane</keyword>
<dbReference type="AlphaFoldDB" id="A0A1X7AKR9"/>
<proteinExistence type="predicted"/>
<feature type="transmembrane region" description="Helical" evidence="2">
    <location>
        <begin position="26"/>
        <end position="43"/>
    </location>
</feature>
<keyword evidence="2" id="KW-1133">Transmembrane helix</keyword>
<dbReference type="Proteomes" id="UP000196573">
    <property type="component" value="Unassembled WGS sequence"/>
</dbReference>
<reference evidence="3 4" key="1">
    <citation type="submission" date="2017-03" db="EMBL/GenBank/DDBJ databases">
        <authorList>
            <person name="Afonso C.L."/>
            <person name="Miller P.J."/>
            <person name="Scott M.A."/>
            <person name="Spackman E."/>
            <person name="Goraichik I."/>
            <person name="Dimitrov K.M."/>
            <person name="Suarez D.L."/>
            <person name="Swayne D.E."/>
        </authorList>
    </citation>
    <scope>NUCLEOTIDE SEQUENCE [LARGE SCALE GENOMIC DNA]</scope>
    <source>
        <strain evidence="3">SB41UT1</strain>
    </source>
</reference>
<evidence type="ECO:0000256" key="1">
    <source>
        <dbReference type="SAM" id="MobiDB-lite"/>
    </source>
</evidence>
<keyword evidence="2" id="KW-0812">Transmembrane</keyword>
<dbReference type="EMBL" id="FWPT01000005">
    <property type="protein sequence ID" value="SMA48022.1"/>
    <property type="molecule type" value="Genomic_DNA"/>
</dbReference>
<gene>
    <name evidence="3" type="ORF">EHSB41UT_02637</name>
</gene>
<accession>A0A1X7AKR9</accession>
<dbReference type="RefSeq" id="WP_278248152.1">
    <property type="nucleotide sequence ID" value="NZ_CBCSCN010000003.1"/>
</dbReference>
<sequence>MTHYSTLQNLQKDDSSYSSSDRYGSALNPLLAILLVSVFTWTLM</sequence>
<evidence type="ECO:0000313" key="4">
    <source>
        <dbReference type="Proteomes" id="UP000196573"/>
    </source>
</evidence>
<keyword evidence="4" id="KW-1185">Reference proteome</keyword>
<organism evidence="3 4">
    <name type="scientific">Parendozoicomonas haliclonae</name>
    <dbReference type="NCBI Taxonomy" id="1960125"/>
    <lineage>
        <taxon>Bacteria</taxon>
        <taxon>Pseudomonadati</taxon>
        <taxon>Pseudomonadota</taxon>
        <taxon>Gammaproteobacteria</taxon>
        <taxon>Oceanospirillales</taxon>
        <taxon>Endozoicomonadaceae</taxon>
        <taxon>Parendozoicomonas</taxon>
    </lineage>
</organism>